<evidence type="ECO:0000256" key="9">
    <source>
        <dbReference type="ARBA" id="ARBA00022777"/>
    </source>
</evidence>
<proteinExistence type="inferred from homology"/>
<dbReference type="RefSeq" id="WP_131998585.1">
    <property type="nucleotide sequence ID" value="NZ_SMGK01000005.1"/>
</dbReference>
<evidence type="ECO:0000256" key="13">
    <source>
        <dbReference type="HAMAP-Rule" id="MF_00409"/>
    </source>
</evidence>
<organism evidence="14 15">
    <name type="scientific">Acidipila rosea</name>
    <dbReference type="NCBI Taxonomy" id="768535"/>
    <lineage>
        <taxon>Bacteria</taxon>
        <taxon>Pseudomonadati</taxon>
        <taxon>Acidobacteriota</taxon>
        <taxon>Terriglobia</taxon>
        <taxon>Terriglobales</taxon>
        <taxon>Acidobacteriaceae</taxon>
        <taxon>Acidipila</taxon>
    </lineage>
</organism>
<evidence type="ECO:0000256" key="8">
    <source>
        <dbReference type="ARBA" id="ARBA00022741"/>
    </source>
</evidence>
<dbReference type="HAMAP" id="MF_00409">
    <property type="entry name" value="LpxK"/>
    <property type="match status" value="1"/>
</dbReference>
<sequence>MNRLFAPLVPLYGGAVDLKNMAYDSGRFQAKRLAWPVVSIGNLSVGGAGKTPLVIALAALLQARGIAVDVLSRGYGRHSKETERVDPAGDAERYGDEPLLIARRAETPVFVGTDRYETGLLAEAGASAPRVHLLDDGFQHRKLARDADIVLLHRSDFRSSLLPAGRLREPVYALRRASFVVVRSEDDEVLEQLRWRSVHAPVWCIRRELEAPRGIGGGVIAFAGIARPQEFFAGLEAGGLKLAKAIAYRDHQPWTAKKMAELVSVASGSGAEAFVTTEKDAVRLTAAQRQQLESVMPLRVARLTATLEDEQEALDQLLARLRL</sequence>
<comment type="pathway">
    <text evidence="2 13">Glycolipid biosynthesis; lipid IV(A) biosynthesis; lipid IV(A) from (3R)-3-hydroxytetradecanoyl-[acyl-carrier-protein] and UDP-N-acetyl-alpha-D-glucosamine: step 6/6.</text>
</comment>
<dbReference type="EC" id="2.7.1.130" evidence="3 13"/>
<keyword evidence="7 13" id="KW-0808">Transferase</keyword>
<reference evidence="14 15" key="1">
    <citation type="submission" date="2019-03" db="EMBL/GenBank/DDBJ databases">
        <title>Genomic Encyclopedia of Type Strains, Phase IV (KMG-IV): sequencing the most valuable type-strain genomes for metagenomic binning, comparative biology and taxonomic classification.</title>
        <authorList>
            <person name="Goeker M."/>
        </authorList>
    </citation>
    <scope>NUCLEOTIDE SEQUENCE [LARGE SCALE GENOMIC DNA]</scope>
    <source>
        <strain evidence="14 15">DSM 103428</strain>
    </source>
</reference>
<dbReference type="GO" id="GO:0005886">
    <property type="term" value="C:plasma membrane"/>
    <property type="evidence" value="ECO:0007669"/>
    <property type="project" value="TreeGrafter"/>
</dbReference>
<evidence type="ECO:0000256" key="6">
    <source>
        <dbReference type="ARBA" id="ARBA00022556"/>
    </source>
</evidence>
<gene>
    <name evidence="13" type="primary">lpxK</name>
    <name evidence="14" type="ORF">C7378_3067</name>
</gene>
<evidence type="ECO:0000256" key="3">
    <source>
        <dbReference type="ARBA" id="ARBA00012071"/>
    </source>
</evidence>
<dbReference type="AlphaFoldDB" id="A0A4R1L3W9"/>
<keyword evidence="15" id="KW-1185">Reference proteome</keyword>
<evidence type="ECO:0000256" key="2">
    <source>
        <dbReference type="ARBA" id="ARBA00004870"/>
    </source>
</evidence>
<keyword evidence="10 13" id="KW-0067">ATP-binding</keyword>
<dbReference type="Proteomes" id="UP000295210">
    <property type="component" value="Unassembled WGS sequence"/>
</dbReference>
<dbReference type="GO" id="GO:0005524">
    <property type="term" value="F:ATP binding"/>
    <property type="evidence" value="ECO:0007669"/>
    <property type="project" value="UniProtKB-UniRule"/>
</dbReference>
<dbReference type="PANTHER" id="PTHR42724:SF1">
    <property type="entry name" value="TETRAACYLDISACCHARIDE 4'-KINASE, MITOCHONDRIAL-RELATED"/>
    <property type="match status" value="1"/>
</dbReference>
<dbReference type="NCBIfam" id="TIGR00682">
    <property type="entry name" value="lpxK"/>
    <property type="match status" value="1"/>
</dbReference>
<keyword evidence="9 13" id="KW-0418">Kinase</keyword>
<keyword evidence="6 13" id="KW-0441">Lipid A biosynthesis</keyword>
<evidence type="ECO:0000256" key="1">
    <source>
        <dbReference type="ARBA" id="ARBA00002274"/>
    </source>
</evidence>
<dbReference type="InterPro" id="IPR003758">
    <property type="entry name" value="LpxK"/>
</dbReference>
<dbReference type="OrthoDB" id="9789797at2"/>
<protein>
    <recommendedName>
        <fullName evidence="4 13">Tetraacyldisaccharide 4'-kinase</fullName>
        <ecNumber evidence="3 13">2.7.1.130</ecNumber>
    </recommendedName>
    <alternativeName>
        <fullName evidence="12 13">Lipid A 4'-kinase</fullName>
    </alternativeName>
</protein>
<dbReference type="EMBL" id="SMGK01000005">
    <property type="protein sequence ID" value="TCK71777.1"/>
    <property type="molecule type" value="Genomic_DNA"/>
</dbReference>
<feature type="binding site" evidence="13">
    <location>
        <begin position="44"/>
        <end position="51"/>
    </location>
    <ligand>
        <name>ATP</name>
        <dbReference type="ChEBI" id="CHEBI:30616"/>
    </ligand>
</feature>
<evidence type="ECO:0000313" key="15">
    <source>
        <dbReference type="Proteomes" id="UP000295210"/>
    </source>
</evidence>
<keyword evidence="8 13" id="KW-0547">Nucleotide-binding</keyword>
<keyword evidence="5 13" id="KW-0444">Lipid biosynthesis</keyword>
<dbReference type="InterPro" id="IPR027417">
    <property type="entry name" value="P-loop_NTPase"/>
</dbReference>
<dbReference type="SUPFAM" id="SSF52540">
    <property type="entry name" value="P-loop containing nucleoside triphosphate hydrolases"/>
    <property type="match status" value="1"/>
</dbReference>
<evidence type="ECO:0000256" key="11">
    <source>
        <dbReference type="ARBA" id="ARBA00023098"/>
    </source>
</evidence>
<dbReference type="Pfam" id="PF02606">
    <property type="entry name" value="LpxK"/>
    <property type="match status" value="1"/>
</dbReference>
<comment type="catalytic activity">
    <reaction evidence="13">
        <text>a lipid A disaccharide + ATP = a lipid IVA + ADP + H(+)</text>
        <dbReference type="Rhea" id="RHEA:67840"/>
        <dbReference type="ChEBI" id="CHEBI:15378"/>
        <dbReference type="ChEBI" id="CHEBI:30616"/>
        <dbReference type="ChEBI" id="CHEBI:176343"/>
        <dbReference type="ChEBI" id="CHEBI:176425"/>
        <dbReference type="ChEBI" id="CHEBI:456216"/>
        <dbReference type="EC" id="2.7.1.130"/>
    </reaction>
</comment>
<comment type="similarity">
    <text evidence="13">Belongs to the LpxK family.</text>
</comment>
<dbReference type="UniPathway" id="UPA00359">
    <property type="reaction ID" value="UER00482"/>
</dbReference>
<evidence type="ECO:0000313" key="14">
    <source>
        <dbReference type="EMBL" id="TCK71777.1"/>
    </source>
</evidence>
<dbReference type="PANTHER" id="PTHR42724">
    <property type="entry name" value="TETRAACYLDISACCHARIDE 4'-KINASE"/>
    <property type="match status" value="1"/>
</dbReference>
<evidence type="ECO:0000256" key="4">
    <source>
        <dbReference type="ARBA" id="ARBA00016436"/>
    </source>
</evidence>
<comment type="function">
    <text evidence="1 13">Transfers the gamma-phosphate of ATP to the 4'-position of a tetraacyldisaccharide 1-phosphate intermediate (termed DS-1-P) to form tetraacyldisaccharide 1,4'-bis-phosphate (lipid IVA).</text>
</comment>
<dbReference type="GO" id="GO:0009245">
    <property type="term" value="P:lipid A biosynthetic process"/>
    <property type="evidence" value="ECO:0007669"/>
    <property type="project" value="UniProtKB-UniRule"/>
</dbReference>
<accession>A0A4R1L3W9</accession>
<evidence type="ECO:0000256" key="5">
    <source>
        <dbReference type="ARBA" id="ARBA00022516"/>
    </source>
</evidence>
<keyword evidence="11 13" id="KW-0443">Lipid metabolism</keyword>
<evidence type="ECO:0000256" key="7">
    <source>
        <dbReference type="ARBA" id="ARBA00022679"/>
    </source>
</evidence>
<name>A0A4R1L3W9_9BACT</name>
<evidence type="ECO:0000256" key="12">
    <source>
        <dbReference type="ARBA" id="ARBA00029757"/>
    </source>
</evidence>
<dbReference type="GO" id="GO:0009244">
    <property type="term" value="P:lipopolysaccharide core region biosynthetic process"/>
    <property type="evidence" value="ECO:0007669"/>
    <property type="project" value="TreeGrafter"/>
</dbReference>
<dbReference type="GO" id="GO:0009029">
    <property type="term" value="F:lipid-A 4'-kinase activity"/>
    <property type="evidence" value="ECO:0007669"/>
    <property type="project" value="UniProtKB-UniRule"/>
</dbReference>
<comment type="caution">
    <text evidence="14">The sequence shown here is derived from an EMBL/GenBank/DDBJ whole genome shotgun (WGS) entry which is preliminary data.</text>
</comment>
<evidence type="ECO:0000256" key="10">
    <source>
        <dbReference type="ARBA" id="ARBA00022840"/>
    </source>
</evidence>